<accession>A0A7G6X5D6</accession>
<dbReference type="KEGG" id="kqi:F1D05_30445"/>
<proteinExistence type="predicted"/>
<dbReference type="Proteomes" id="UP000515563">
    <property type="component" value="Chromosome"/>
</dbReference>
<dbReference type="CDD" id="cd00093">
    <property type="entry name" value="HTH_XRE"/>
    <property type="match status" value="1"/>
</dbReference>
<dbReference type="GO" id="GO:0003677">
    <property type="term" value="F:DNA binding"/>
    <property type="evidence" value="ECO:0007669"/>
    <property type="project" value="InterPro"/>
</dbReference>
<dbReference type="Pfam" id="PF13560">
    <property type="entry name" value="HTH_31"/>
    <property type="match status" value="1"/>
</dbReference>
<dbReference type="InterPro" id="IPR027417">
    <property type="entry name" value="P-loop_NTPase"/>
</dbReference>
<reference evidence="3" key="1">
    <citation type="submission" date="2019-09" db="EMBL/GenBank/DDBJ databases">
        <title>Antimicrobial potential of Antarctic Bacteria.</title>
        <authorList>
            <person name="Benaud N."/>
            <person name="Edwards R.J."/>
            <person name="Ferrari B.C."/>
        </authorList>
    </citation>
    <scope>NUCLEOTIDE SEQUENCE [LARGE SCALE GENOMIC DNA]</scope>
    <source>
        <strain evidence="3">SPB151</strain>
    </source>
</reference>
<evidence type="ECO:0000259" key="1">
    <source>
        <dbReference type="PROSITE" id="PS50943"/>
    </source>
</evidence>
<organism evidence="2 3">
    <name type="scientific">Kribbella qitaiheensis</name>
    <dbReference type="NCBI Taxonomy" id="1544730"/>
    <lineage>
        <taxon>Bacteria</taxon>
        <taxon>Bacillati</taxon>
        <taxon>Actinomycetota</taxon>
        <taxon>Actinomycetes</taxon>
        <taxon>Propionibacteriales</taxon>
        <taxon>Kribbellaceae</taxon>
        <taxon>Kribbella</taxon>
    </lineage>
</organism>
<evidence type="ECO:0000313" key="2">
    <source>
        <dbReference type="EMBL" id="QNE21451.1"/>
    </source>
</evidence>
<feature type="domain" description="HTH cro/C1-type" evidence="1">
    <location>
        <begin position="7"/>
        <end position="40"/>
    </location>
</feature>
<keyword evidence="3" id="KW-1185">Reference proteome</keyword>
<dbReference type="PROSITE" id="PS50943">
    <property type="entry name" value="HTH_CROC1"/>
    <property type="match status" value="1"/>
</dbReference>
<protein>
    <submittedName>
        <fullName evidence="2">Helix-turn-helix domain-containing protein</fullName>
    </submittedName>
</protein>
<gene>
    <name evidence="2" type="ORF">F1D05_30445</name>
</gene>
<dbReference type="AlphaFoldDB" id="A0A7G6X5D6"/>
<dbReference type="SUPFAM" id="SSF47413">
    <property type="entry name" value="lambda repressor-like DNA-binding domains"/>
    <property type="match status" value="1"/>
</dbReference>
<reference evidence="2 3" key="2">
    <citation type="journal article" date="2020" name="Microbiol. Resour. Announc.">
        <title>Antarctic desert soil bacteria exhibit high novel natural product potential, evaluated through long-read genome sequencing and comparative genomics.</title>
        <authorList>
            <person name="Benaud N."/>
            <person name="Edwards R.J."/>
            <person name="Amos T.G."/>
            <person name="D'Agostino P.M."/>
            <person name="Gutierrez-Chavez C."/>
            <person name="Montgomery K."/>
            <person name="Nicetic I."/>
            <person name="Ferrari B.C."/>
        </authorList>
    </citation>
    <scope>NUCLEOTIDE SEQUENCE [LARGE SCALE GENOMIC DNA]</scope>
    <source>
        <strain evidence="2 3">SPB151</strain>
    </source>
</reference>
<sequence length="82" mass="8686">MRFGELLLRHRRAARLTQAALAETSGISIRALRDLENGRAQGAWQHSATIVVVGQPGVGKTTLAVFAADRSQTSTPARGGGF</sequence>
<dbReference type="InterPro" id="IPR001387">
    <property type="entry name" value="Cro/C1-type_HTH"/>
</dbReference>
<dbReference type="InterPro" id="IPR010982">
    <property type="entry name" value="Lambda_DNA-bd_dom_sf"/>
</dbReference>
<evidence type="ECO:0000313" key="3">
    <source>
        <dbReference type="Proteomes" id="UP000515563"/>
    </source>
</evidence>
<dbReference type="Gene3D" id="1.10.260.40">
    <property type="entry name" value="lambda repressor-like DNA-binding domains"/>
    <property type="match status" value="1"/>
</dbReference>
<dbReference type="EMBL" id="CP043661">
    <property type="protein sequence ID" value="QNE21451.1"/>
    <property type="molecule type" value="Genomic_DNA"/>
</dbReference>
<dbReference type="SUPFAM" id="SSF52540">
    <property type="entry name" value="P-loop containing nucleoside triphosphate hydrolases"/>
    <property type="match status" value="1"/>
</dbReference>
<name>A0A7G6X5D6_9ACTN</name>